<evidence type="ECO:0000313" key="2">
    <source>
        <dbReference type="EMBL" id="KIJ97060.1"/>
    </source>
</evidence>
<keyword evidence="3" id="KW-1185">Reference proteome</keyword>
<dbReference type="Proteomes" id="UP000054477">
    <property type="component" value="Unassembled WGS sequence"/>
</dbReference>
<evidence type="ECO:0000256" key="1">
    <source>
        <dbReference type="SAM" id="MobiDB-lite"/>
    </source>
</evidence>
<dbReference type="EMBL" id="KN838703">
    <property type="protein sequence ID" value="KIJ97060.1"/>
    <property type="molecule type" value="Genomic_DNA"/>
</dbReference>
<dbReference type="HOGENOM" id="CLU_2838114_0_0_1"/>
<reference evidence="3" key="2">
    <citation type="submission" date="2015-01" db="EMBL/GenBank/DDBJ databases">
        <title>Evolutionary Origins and Diversification of the Mycorrhizal Mutualists.</title>
        <authorList>
            <consortium name="DOE Joint Genome Institute"/>
            <consortium name="Mycorrhizal Genomics Consortium"/>
            <person name="Kohler A."/>
            <person name="Kuo A."/>
            <person name="Nagy L.G."/>
            <person name="Floudas D."/>
            <person name="Copeland A."/>
            <person name="Barry K.W."/>
            <person name="Cichocki N."/>
            <person name="Veneault-Fourrey C."/>
            <person name="LaButti K."/>
            <person name="Lindquist E.A."/>
            <person name="Lipzen A."/>
            <person name="Lundell T."/>
            <person name="Morin E."/>
            <person name="Murat C."/>
            <person name="Riley R."/>
            <person name="Ohm R."/>
            <person name="Sun H."/>
            <person name="Tunlid A."/>
            <person name="Henrissat B."/>
            <person name="Grigoriev I.V."/>
            <person name="Hibbett D.S."/>
            <person name="Martin F."/>
        </authorList>
    </citation>
    <scope>NUCLEOTIDE SEQUENCE [LARGE SCALE GENOMIC DNA]</scope>
    <source>
        <strain evidence="3">LaAM-08-1</strain>
    </source>
</reference>
<dbReference type="AlphaFoldDB" id="A0A0C9WWS0"/>
<name>A0A0C9WWS0_9AGAR</name>
<gene>
    <name evidence="2" type="ORF">K443DRAFT_35265</name>
</gene>
<feature type="region of interest" description="Disordered" evidence="1">
    <location>
        <begin position="1"/>
        <end position="23"/>
    </location>
</feature>
<sequence length="66" mass="8107">MAQMEAQHVRTVHDAPPRQWGGHRVGLKHHQQWFVLQDAQRRWRRRKEQTEERGLLTISRHLEHRL</sequence>
<organism evidence="2 3">
    <name type="scientific">Laccaria amethystina LaAM-08-1</name>
    <dbReference type="NCBI Taxonomy" id="1095629"/>
    <lineage>
        <taxon>Eukaryota</taxon>
        <taxon>Fungi</taxon>
        <taxon>Dikarya</taxon>
        <taxon>Basidiomycota</taxon>
        <taxon>Agaricomycotina</taxon>
        <taxon>Agaricomycetes</taxon>
        <taxon>Agaricomycetidae</taxon>
        <taxon>Agaricales</taxon>
        <taxon>Agaricineae</taxon>
        <taxon>Hydnangiaceae</taxon>
        <taxon>Laccaria</taxon>
    </lineage>
</organism>
<dbReference type="OrthoDB" id="10633420at2759"/>
<feature type="non-terminal residue" evidence="2">
    <location>
        <position position="66"/>
    </location>
</feature>
<evidence type="ECO:0000313" key="3">
    <source>
        <dbReference type="Proteomes" id="UP000054477"/>
    </source>
</evidence>
<reference evidence="2 3" key="1">
    <citation type="submission" date="2014-04" db="EMBL/GenBank/DDBJ databases">
        <authorList>
            <consortium name="DOE Joint Genome Institute"/>
            <person name="Kuo A."/>
            <person name="Kohler A."/>
            <person name="Nagy L.G."/>
            <person name="Floudas D."/>
            <person name="Copeland A."/>
            <person name="Barry K.W."/>
            <person name="Cichocki N."/>
            <person name="Veneault-Fourrey C."/>
            <person name="LaButti K."/>
            <person name="Lindquist E.A."/>
            <person name="Lipzen A."/>
            <person name="Lundell T."/>
            <person name="Morin E."/>
            <person name="Murat C."/>
            <person name="Sun H."/>
            <person name="Tunlid A."/>
            <person name="Henrissat B."/>
            <person name="Grigoriev I.V."/>
            <person name="Hibbett D.S."/>
            <person name="Martin F."/>
            <person name="Nordberg H.P."/>
            <person name="Cantor M.N."/>
            <person name="Hua S.X."/>
        </authorList>
    </citation>
    <scope>NUCLEOTIDE SEQUENCE [LARGE SCALE GENOMIC DNA]</scope>
    <source>
        <strain evidence="2 3">LaAM-08-1</strain>
    </source>
</reference>
<proteinExistence type="predicted"/>
<protein>
    <submittedName>
        <fullName evidence="2">Uncharacterized protein</fullName>
    </submittedName>
</protein>
<accession>A0A0C9WWS0</accession>
<feature type="compositionally biased region" description="Basic and acidic residues" evidence="1">
    <location>
        <begin position="7"/>
        <end position="16"/>
    </location>
</feature>